<dbReference type="Proteomes" id="UP000198243">
    <property type="component" value="Chromosome I"/>
</dbReference>
<evidence type="ECO:0000259" key="2">
    <source>
        <dbReference type="Pfam" id="PF25547"/>
    </source>
</evidence>
<keyword evidence="1" id="KW-1133">Transmembrane helix</keyword>
<accession>A0A1C4XJZ1</accession>
<keyword evidence="1" id="KW-0472">Membrane</keyword>
<protein>
    <recommendedName>
        <fullName evidence="2">Outer membrane channel protein CpnT-like N-terminal domain-containing protein</fullName>
    </recommendedName>
</protein>
<evidence type="ECO:0000313" key="4">
    <source>
        <dbReference type="Proteomes" id="UP000198243"/>
    </source>
</evidence>
<sequence length="164" mass="17261">MGLQLPGELVTALGWIGYTWPEGDEEKLFEMGQAWIEFAGRIGATAGEADAGAAQVWSQNLGPAVQAFQGWWTGEQHGPLVLRDGAQAAVILGAGLIVCAVIVLALKIQLIVQLAILAFQVAQAIVTAVATFGASLAEIPIFQMITREIVGLLIDQVIGQLLDA</sequence>
<dbReference type="InterPro" id="IPR057746">
    <property type="entry name" value="CpnT-like_N"/>
</dbReference>
<dbReference type="EMBL" id="LT607412">
    <property type="protein sequence ID" value="SCF08808.1"/>
    <property type="molecule type" value="Genomic_DNA"/>
</dbReference>
<dbReference type="Pfam" id="PF25547">
    <property type="entry name" value="WXG100_2"/>
    <property type="match status" value="1"/>
</dbReference>
<evidence type="ECO:0000256" key="1">
    <source>
        <dbReference type="SAM" id="Phobius"/>
    </source>
</evidence>
<organism evidence="3 4">
    <name type="scientific">Micromonospora coriariae</name>
    <dbReference type="NCBI Taxonomy" id="285665"/>
    <lineage>
        <taxon>Bacteria</taxon>
        <taxon>Bacillati</taxon>
        <taxon>Actinomycetota</taxon>
        <taxon>Actinomycetes</taxon>
        <taxon>Micromonosporales</taxon>
        <taxon>Micromonosporaceae</taxon>
        <taxon>Micromonospora</taxon>
    </lineage>
</organism>
<dbReference type="AlphaFoldDB" id="A0A1C4XJZ1"/>
<proteinExistence type="predicted"/>
<feature type="transmembrane region" description="Helical" evidence="1">
    <location>
        <begin position="114"/>
        <end position="137"/>
    </location>
</feature>
<name>A0A1C4XJZ1_9ACTN</name>
<evidence type="ECO:0000313" key="3">
    <source>
        <dbReference type="EMBL" id="SCF08808.1"/>
    </source>
</evidence>
<feature type="transmembrane region" description="Helical" evidence="1">
    <location>
        <begin position="88"/>
        <end position="108"/>
    </location>
</feature>
<feature type="domain" description="Outer membrane channel protein CpnT-like N-terminal" evidence="2">
    <location>
        <begin position="16"/>
        <end position="147"/>
    </location>
</feature>
<gene>
    <name evidence="3" type="ORF">GA0070607_5376</name>
</gene>
<dbReference type="RefSeq" id="WP_089020623.1">
    <property type="nucleotide sequence ID" value="NZ_LT607412.1"/>
</dbReference>
<dbReference type="OrthoDB" id="2677932at2"/>
<reference evidence="4" key="1">
    <citation type="submission" date="2016-06" db="EMBL/GenBank/DDBJ databases">
        <authorList>
            <person name="Varghese N."/>
            <person name="Submissions Spin"/>
        </authorList>
    </citation>
    <scope>NUCLEOTIDE SEQUENCE [LARGE SCALE GENOMIC DNA]</scope>
    <source>
        <strain evidence="4">DSM 44875</strain>
    </source>
</reference>
<keyword evidence="1" id="KW-0812">Transmembrane</keyword>
<keyword evidence="4" id="KW-1185">Reference proteome</keyword>